<dbReference type="Pfam" id="PF13103">
    <property type="entry name" value="TonB_2"/>
    <property type="match status" value="1"/>
</dbReference>
<keyword evidence="2" id="KW-1133">Transmembrane helix</keyword>
<dbReference type="Gene3D" id="3.30.1150.10">
    <property type="match status" value="1"/>
</dbReference>
<protein>
    <submittedName>
        <fullName evidence="3">Cell envelope integrity protein TolA</fullName>
    </submittedName>
</protein>
<reference evidence="3 4" key="1">
    <citation type="journal article" date="2019" name="Nat. Med.">
        <title>A library of human gut bacterial isolates paired with longitudinal multiomics data enables mechanistic microbiome research.</title>
        <authorList>
            <person name="Poyet M."/>
            <person name="Groussin M."/>
            <person name="Gibbons S.M."/>
            <person name="Avila-Pacheco J."/>
            <person name="Jiang X."/>
            <person name="Kearney S.M."/>
            <person name="Perrotta A.R."/>
            <person name="Berdy B."/>
            <person name="Zhao S."/>
            <person name="Lieberman T.D."/>
            <person name="Swanson P.K."/>
            <person name="Smith M."/>
            <person name="Roesemann S."/>
            <person name="Alexander J.E."/>
            <person name="Rich S.A."/>
            <person name="Livny J."/>
            <person name="Vlamakis H."/>
            <person name="Clish C."/>
            <person name="Bullock K."/>
            <person name="Deik A."/>
            <person name="Scott J."/>
            <person name="Pierce K.A."/>
            <person name="Xavier R.J."/>
            <person name="Alm E.J."/>
        </authorList>
    </citation>
    <scope>NUCLEOTIDE SEQUENCE [LARGE SCALE GENOMIC DNA]</scope>
    <source>
        <strain evidence="3 4">BIOML-A2</strain>
    </source>
</reference>
<dbReference type="SUPFAM" id="SSF74653">
    <property type="entry name" value="TolA/TonB C-terminal domain"/>
    <property type="match status" value="1"/>
</dbReference>
<evidence type="ECO:0000256" key="1">
    <source>
        <dbReference type="SAM" id="MobiDB-lite"/>
    </source>
</evidence>
<feature type="compositionally biased region" description="Pro residues" evidence="1">
    <location>
        <begin position="94"/>
        <end position="118"/>
    </location>
</feature>
<dbReference type="EMBL" id="WNCL01000008">
    <property type="protein sequence ID" value="MTU42757.1"/>
    <property type="molecule type" value="Genomic_DNA"/>
</dbReference>
<feature type="compositionally biased region" description="Low complexity" evidence="1">
    <location>
        <begin position="61"/>
        <end position="71"/>
    </location>
</feature>
<keyword evidence="2" id="KW-0812">Transmembrane</keyword>
<proteinExistence type="predicted"/>
<organism evidence="3 4">
    <name type="scientific">Parasutterella excrementihominis</name>
    <dbReference type="NCBI Taxonomy" id="487175"/>
    <lineage>
        <taxon>Bacteria</taxon>
        <taxon>Pseudomonadati</taxon>
        <taxon>Pseudomonadota</taxon>
        <taxon>Betaproteobacteria</taxon>
        <taxon>Burkholderiales</taxon>
        <taxon>Sutterellaceae</taxon>
        <taxon>Parasutterella</taxon>
    </lineage>
</organism>
<gene>
    <name evidence="3" type="primary">tolA</name>
    <name evidence="3" type="ORF">GMD42_03780</name>
</gene>
<dbReference type="RefSeq" id="WP_021868138.1">
    <property type="nucleotide sequence ID" value="NZ_CANTID010000001.1"/>
</dbReference>
<sequence length="399" mass="45363">MDDLSPNQANRLSGAQGYWGTAFVLALIAHGLLFVLLFVSMQWRSEPTGPVYAELWNGDMPAAEAPAETQPEPQPEPEPEPQPEPEPEPEPQPEPEPAPEPPAPEEPQQQLPPPPPPIAQTDLDRQANLLEDPDIVQERLDREKKKQEEEKQRILERERQLQEAKRAEEQRKAEEARQAELRRQEEERRIQEQKRQEELKKQEEQKRLAEEKRKAEEKAEAERKAKQEELKKQAQERERKIAEEKAQREKALAEKRKAQEELNRQRAEEQANAARRKEMLSRLTGQSGSAMGSGSGAMTNFQQAQYNNRIVACIRPHITFNTPAGAKRGMYVAKFDVRLLKNGQKAVPPKMISSSGLKAFDTAVEKAILMCNPFPKPPVGDIPSSITLTFDPVDDARSR</sequence>
<dbReference type="Proteomes" id="UP000462362">
    <property type="component" value="Unassembled WGS sequence"/>
</dbReference>
<evidence type="ECO:0000256" key="2">
    <source>
        <dbReference type="SAM" id="Phobius"/>
    </source>
</evidence>
<comment type="caution">
    <text evidence="3">The sequence shown here is derived from an EMBL/GenBank/DDBJ whole genome shotgun (WGS) entry which is preliminary data.</text>
</comment>
<feature type="transmembrane region" description="Helical" evidence="2">
    <location>
        <begin position="20"/>
        <end position="39"/>
    </location>
</feature>
<dbReference type="GO" id="GO:0043213">
    <property type="term" value="P:bacteriocin transport"/>
    <property type="evidence" value="ECO:0007669"/>
    <property type="project" value="InterPro"/>
</dbReference>
<feature type="compositionally biased region" description="Basic and acidic residues" evidence="1">
    <location>
        <begin position="136"/>
        <end position="277"/>
    </location>
</feature>
<evidence type="ECO:0000313" key="3">
    <source>
        <dbReference type="EMBL" id="MTU42757.1"/>
    </source>
</evidence>
<feature type="compositionally biased region" description="Acidic residues" evidence="1">
    <location>
        <begin position="75"/>
        <end position="93"/>
    </location>
</feature>
<evidence type="ECO:0000313" key="4">
    <source>
        <dbReference type="Proteomes" id="UP000462362"/>
    </source>
</evidence>
<dbReference type="NCBIfam" id="TIGR02794">
    <property type="entry name" value="tolA_full"/>
    <property type="match status" value="1"/>
</dbReference>
<dbReference type="GO" id="GO:0016020">
    <property type="term" value="C:membrane"/>
    <property type="evidence" value="ECO:0007669"/>
    <property type="project" value="InterPro"/>
</dbReference>
<keyword evidence="2" id="KW-0472">Membrane</keyword>
<name>A0A6I3RZJ1_9BURK</name>
<accession>A0A6I3RZJ1</accession>
<dbReference type="AlphaFoldDB" id="A0A6I3RZJ1"/>
<dbReference type="InterPro" id="IPR014161">
    <property type="entry name" value="Tol-Pal_TolA"/>
</dbReference>
<feature type="region of interest" description="Disordered" evidence="1">
    <location>
        <begin position="59"/>
        <end position="277"/>
    </location>
</feature>
<dbReference type="GO" id="GO:0019534">
    <property type="term" value="F:toxin transmembrane transporter activity"/>
    <property type="evidence" value="ECO:0007669"/>
    <property type="project" value="InterPro"/>
</dbReference>